<comment type="caution">
    <text evidence="2">The sequence shown here is derived from an EMBL/GenBank/DDBJ whole genome shotgun (WGS) entry which is preliminary data.</text>
</comment>
<dbReference type="RefSeq" id="XP_025470364.1">
    <property type="nucleotide sequence ID" value="XM_025615520.1"/>
</dbReference>
<reference evidence="2 3" key="1">
    <citation type="submission" date="2016-12" db="EMBL/GenBank/DDBJ databases">
        <title>The genomes of Aspergillus section Nigri reveals drivers in fungal speciation.</title>
        <authorList>
            <consortium name="DOE Joint Genome Institute"/>
            <person name="Vesth T.C."/>
            <person name="Nybo J."/>
            <person name="Theobald S."/>
            <person name="Brandl J."/>
            <person name="Frisvad J.C."/>
            <person name="Nielsen K.F."/>
            <person name="Lyhne E.K."/>
            <person name="Kogle M.E."/>
            <person name="Kuo A."/>
            <person name="Riley R."/>
            <person name="Clum A."/>
            <person name="Nolan M."/>
            <person name="Lipzen A."/>
            <person name="Salamov A."/>
            <person name="Henrissat B."/>
            <person name="Wiebenga A."/>
            <person name="De Vries R.P."/>
            <person name="Grigoriev I.V."/>
            <person name="Mortensen U.H."/>
            <person name="Andersen M.R."/>
            <person name="Baker S.E."/>
        </authorList>
    </citation>
    <scope>NUCLEOTIDE SEQUENCE [LARGE SCALE GENOMIC DNA]</scope>
    <source>
        <strain evidence="2 3">CBS 115572</strain>
    </source>
</reference>
<organism evidence="2 3">
    <name type="scientific">Aspergillus sclerotioniger CBS 115572</name>
    <dbReference type="NCBI Taxonomy" id="1450535"/>
    <lineage>
        <taxon>Eukaryota</taxon>
        <taxon>Fungi</taxon>
        <taxon>Dikarya</taxon>
        <taxon>Ascomycota</taxon>
        <taxon>Pezizomycotina</taxon>
        <taxon>Eurotiomycetes</taxon>
        <taxon>Eurotiomycetidae</taxon>
        <taxon>Eurotiales</taxon>
        <taxon>Aspergillaceae</taxon>
        <taxon>Aspergillus</taxon>
        <taxon>Aspergillus subgen. Circumdati</taxon>
    </lineage>
</organism>
<sequence>MLSVGSFANRDRLSKADGNVFLVPFSTLKSSEESVYDFDLSDSEYLQDSITKKRRHAIYYHRPPVWCPARQTRIPSSVSGSSSSCCSGEMCSDCDADDSQMQDDAYSCIVDCCDTTAALASTVPGTETNMSQFNQDTVIMHDWTTQDRSNAWKQLSSAKRYALSDRRVSSAKPCPSRVLLQSSLHQDGMGSAARLQSYKDIRLGLDEKWAIHEGSLVICVDPAYTLSDHDKLRSDEFELVSGDIFVVCRMYADLWALCANASSAQPERPFGETLTAVEPVRLAFLPLCAVTLAANFSAFNQRCISYACCETDEPRYPGNGLPVMPPPRSYSLCDGKQIYRGNRRHIPFPEVVYDAFNRISLEGSDADHVLADSPSLENVLSSLTDRGSRRLQRLGNRMSLRKLWSDNKTPVLGNAENRFSLLPVYRDGRQESGATQRHSDTQRRNSSKSPRLRDLIRIAR</sequence>
<name>A0A317X4V3_9EURO</name>
<dbReference type="GeneID" id="37117663"/>
<feature type="region of interest" description="Disordered" evidence="1">
    <location>
        <begin position="430"/>
        <end position="453"/>
    </location>
</feature>
<evidence type="ECO:0000256" key="1">
    <source>
        <dbReference type="SAM" id="MobiDB-lite"/>
    </source>
</evidence>
<keyword evidence="3" id="KW-1185">Reference proteome</keyword>
<gene>
    <name evidence="2" type="ORF">BO94DRAFT_582982</name>
</gene>
<evidence type="ECO:0000313" key="3">
    <source>
        <dbReference type="Proteomes" id="UP000246702"/>
    </source>
</evidence>
<accession>A0A317X4V3</accession>
<dbReference type="AlphaFoldDB" id="A0A317X4V3"/>
<dbReference type="Proteomes" id="UP000246702">
    <property type="component" value="Unassembled WGS sequence"/>
</dbReference>
<dbReference type="EMBL" id="MSFK01000006">
    <property type="protein sequence ID" value="PWY93603.1"/>
    <property type="molecule type" value="Genomic_DNA"/>
</dbReference>
<proteinExistence type="predicted"/>
<protein>
    <submittedName>
        <fullName evidence="2">Uncharacterized protein</fullName>
    </submittedName>
</protein>
<dbReference type="OrthoDB" id="4526763at2759"/>
<evidence type="ECO:0000313" key="2">
    <source>
        <dbReference type="EMBL" id="PWY93603.1"/>
    </source>
</evidence>